<keyword evidence="5" id="KW-0255">Endonuclease</keyword>
<dbReference type="GO" id="GO:0003676">
    <property type="term" value="F:nucleic acid binding"/>
    <property type="evidence" value="ECO:0007669"/>
    <property type="project" value="InterPro"/>
</dbReference>
<dbReference type="EMBL" id="KF900391">
    <property type="protein sequence ID" value="AIE93333.1"/>
    <property type="molecule type" value="Genomic_DNA"/>
</dbReference>
<evidence type="ECO:0000256" key="1">
    <source>
        <dbReference type="ARBA" id="ARBA00022694"/>
    </source>
</evidence>
<organism evidence="5">
    <name type="scientific">uncultured marine thaumarchaeote AD1000_33_G09</name>
    <dbReference type="NCBI Taxonomy" id="1455909"/>
    <lineage>
        <taxon>Archaea</taxon>
        <taxon>Nitrososphaerota</taxon>
        <taxon>environmental samples</taxon>
    </lineage>
</organism>
<protein>
    <submittedName>
        <fullName evidence="5">tRNA intron endonuclease</fullName>
        <ecNumber evidence="5">4.6.1.16</ecNumber>
    </submittedName>
</protein>
<dbReference type="InterPro" id="IPR006677">
    <property type="entry name" value="tRNA_intron_Endonuc_cat-like"/>
</dbReference>
<dbReference type="AlphaFoldDB" id="A0A075FQ33"/>
<dbReference type="PANTHER" id="PTHR13070">
    <property type="entry name" value="TRNA-SPLICING ENDONUCLEASE SUBUNIT SEN34-RELATED"/>
    <property type="match status" value="1"/>
</dbReference>
<evidence type="ECO:0000259" key="4">
    <source>
        <dbReference type="Pfam" id="PF01974"/>
    </source>
</evidence>
<dbReference type="NCBIfam" id="TIGR00324">
    <property type="entry name" value="endA"/>
    <property type="match status" value="1"/>
</dbReference>
<accession>A0A075FQ33</accession>
<keyword evidence="5" id="KW-0540">Nuclease</keyword>
<dbReference type="FunFam" id="3.40.1350.10:FF:000006">
    <property type="entry name" value="tRNA-splicing endonuclease"/>
    <property type="match status" value="1"/>
</dbReference>
<dbReference type="InterPro" id="IPR036167">
    <property type="entry name" value="tRNA_intron_Endo_cat-like_sf"/>
</dbReference>
<keyword evidence="2 5" id="KW-0456">Lyase</keyword>
<reference evidence="5" key="1">
    <citation type="journal article" date="2014" name="Genome Biol. Evol.">
        <title>Pangenome evidence for extensive interdomain horizontal transfer affecting lineage core and shell genes in uncultured planktonic thaumarchaeota and euryarchaeota.</title>
        <authorList>
            <person name="Deschamps P."/>
            <person name="Zivanovic Y."/>
            <person name="Moreira D."/>
            <person name="Rodriguez-Valera F."/>
            <person name="Lopez-Garcia P."/>
        </authorList>
    </citation>
    <scope>NUCLEOTIDE SEQUENCE</scope>
</reference>
<dbReference type="GO" id="GO:0000213">
    <property type="term" value="F:tRNA-intron lyase activity"/>
    <property type="evidence" value="ECO:0007669"/>
    <property type="project" value="UniProtKB-EC"/>
</dbReference>
<evidence type="ECO:0000256" key="2">
    <source>
        <dbReference type="ARBA" id="ARBA00023239"/>
    </source>
</evidence>
<dbReference type="GO" id="GO:0000379">
    <property type="term" value="P:tRNA-type intron splice site recognition and cleavage"/>
    <property type="evidence" value="ECO:0007669"/>
    <property type="project" value="TreeGrafter"/>
</dbReference>
<dbReference type="Pfam" id="PF01974">
    <property type="entry name" value="tRNA_int_endo"/>
    <property type="match status" value="1"/>
</dbReference>
<dbReference type="Gene3D" id="3.40.1350.10">
    <property type="match status" value="1"/>
</dbReference>
<comment type="function">
    <text evidence="3">Endonuclease that removes tRNA introns. Cleaves pre-tRNA at the 5'- and 3'-splice sites to release the intron. The products are an intron and two tRNA half-molecules bearing 2',3' cyclic phosphate and 5'-OH termini. Recognizes a pseudosymmetric substrate in which 2 bulged loops of 3 bases are separated by a stem of 4 bp.</text>
</comment>
<dbReference type="CDD" id="cd22363">
    <property type="entry name" value="tRNA-intron_lyase_C"/>
    <property type="match status" value="1"/>
</dbReference>
<keyword evidence="5" id="KW-0378">Hydrolase</keyword>
<proteinExistence type="predicted"/>
<feature type="domain" description="tRNA intron endonuclease catalytic" evidence="4">
    <location>
        <begin position="3"/>
        <end position="87"/>
    </location>
</feature>
<sequence>MLFKEKFLVYKELRSRGYIVTPGIKFGSDFAVYEHGPGIDHAPYIIQVMVPQANLTATGIVLAGRLATTVKKKFLIAVVNHSQEDVEFLSFEWWRA</sequence>
<dbReference type="PANTHER" id="PTHR13070:SF0">
    <property type="entry name" value="TRNA-SPLICING ENDONUCLEASE SUBUNIT SEN34"/>
    <property type="match status" value="1"/>
</dbReference>
<evidence type="ECO:0000256" key="3">
    <source>
        <dbReference type="ARBA" id="ARBA00024798"/>
    </source>
</evidence>
<dbReference type="InterPro" id="IPR006676">
    <property type="entry name" value="tRNA_splic"/>
</dbReference>
<keyword evidence="1" id="KW-0819">tRNA processing</keyword>
<dbReference type="InterPro" id="IPR011856">
    <property type="entry name" value="tRNA_endonuc-like_dom_sf"/>
</dbReference>
<dbReference type="EC" id="4.6.1.16" evidence="5"/>
<evidence type="ECO:0000313" key="5">
    <source>
        <dbReference type="EMBL" id="AIE93333.1"/>
    </source>
</evidence>
<name>A0A075FQ33_9ARCH</name>
<dbReference type="SUPFAM" id="SSF53032">
    <property type="entry name" value="tRNA-intron endonuclease catalytic domain-like"/>
    <property type="match status" value="1"/>
</dbReference>